<name>A0A498R7T9_9FIRM</name>
<dbReference type="EMBL" id="UPPP01000070">
    <property type="protein sequence ID" value="VBB06977.1"/>
    <property type="molecule type" value="Genomic_DNA"/>
</dbReference>
<dbReference type="Gene3D" id="3.40.50.360">
    <property type="match status" value="2"/>
</dbReference>
<dbReference type="Proteomes" id="UP000277811">
    <property type="component" value="Unassembled WGS sequence"/>
</dbReference>
<dbReference type="InterPro" id="IPR005025">
    <property type="entry name" value="FMN_Rdtase-like_dom"/>
</dbReference>
<evidence type="ECO:0000256" key="2">
    <source>
        <dbReference type="ARBA" id="ARBA00022643"/>
    </source>
</evidence>
<dbReference type="Pfam" id="PF03358">
    <property type="entry name" value="FMN_red"/>
    <property type="match status" value="2"/>
</dbReference>
<keyword evidence="2" id="KW-0288">FMN</keyword>
<dbReference type="GO" id="GO:0016491">
    <property type="term" value="F:oxidoreductase activity"/>
    <property type="evidence" value="ECO:0007669"/>
    <property type="project" value="InterPro"/>
</dbReference>
<dbReference type="RefSeq" id="WP_165865962.1">
    <property type="nucleotide sequence ID" value="NZ_UPPP01000070.1"/>
</dbReference>
<accession>A0A498R7T9</accession>
<sequence length="460" mass="53325">MKIVVLNGSPKGEMSVTMQYVAFLQQKFSRHTWQVMTVSQRIGQIERDDTAFQEIMTAVAAADGVVWAVPVYFMLVPSPYKRFIELVEEKNATGVFRQKYTAVLTTSIRFYDHTAHNYLRGICDDWDMNYAGGYSADMRDLFAVPERQRLLQFGAAFFQTIERQAATAKMFLPLRRQEMEYHPVINGEKLDCSGKRILLITDATADDTNLNNMITQFCSRFGPEPEVANLNDLDMKGGCLGCIRCAYDNTCCYEDKDEFVSFFEAKVKKADILVFAASMRDRYFSSRWKMFFDRSFYNNHVPVMEGKQFAFLISGPFSQNENLRQIVEAYIDCNRANAAGIVTDEGKDSAMLDRLIAELAYRALQCSREGYIQPPTFLFVGARKLFRDSIWGDMRFPFIADHKYYKEHGYYDFPTRNTGVVLRNTLLNWLMKIPKLRRLVYMEQMRSKMVEPYQKLLQKL</sequence>
<dbReference type="PANTHER" id="PTHR43278:SF4">
    <property type="entry name" value="NAD(P)H-DEPENDENT FMN-CONTAINING OXIDOREDUCTASE YWQN-RELATED"/>
    <property type="match status" value="1"/>
</dbReference>
<proteinExistence type="predicted"/>
<gene>
    <name evidence="4" type="ORF">LUCI_2221</name>
</gene>
<dbReference type="SUPFAM" id="SSF52218">
    <property type="entry name" value="Flavoproteins"/>
    <property type="match status" value="2"/>
</dbReference>
<keyword evidence="1" id="KW-0285">Flavoprotein</keyword>
<dbReference type="AlphaFoldDB" id="A0A498R7T9"/>
<evidence type="ECO:0000256" key="1">
    <source>
        <dbReference type="ARBA" id="ARBA00022630"/>
    </source>
</evidence>
<dbReference type="InterPro" id="IPR029039">
    <property type="entry name" value="Flavoprotein-like_sf"/>
</dbReference>
<keyword evidence="5" id="KW-1185">Reference proteome</keyword>
<dbReference type="InterPro" id="IPR051796">
    <property type="entry name" value="ISF_SsuE-like"/>
</dbReference>
<dbReference type="PANTHER" id="PTHR43278">
    <property type="entry name" value="NAD(P)H-DEPENDENT FMN-CONTAINING OXIDOREDUCTASE YWQN-RELATED"/>
    <property type="match status" value="1"/>
</dbReference>
<evidence type="ECO:0000313" key="4">
    <source>
        <dbReference type="EMBL" id="VBB06977.1"/>
    </source>
</evidence>
<evidence type="ECO:0000259" key="3">
    <source>
        <dbReference type="Pfam" id="PF03358"/>
    </source>
</evidence>
<protein>
    <submittedName>
        <fullName evidence="4">Nadph-dependent fmn reductase</fullName>
    </submittedName>
</protein>
<reference evidence="4 5" key="1">
    <citation type="submission" date="2018-06" db="EMBL/GenBank/DDBJ databases">
        <authorList>
            <person name="Strepis N."/>
        </authorList>
    </citation>
    <scope>NUCLEOTIDE SEQUENCE [LARGE SCALE GENOMIC DNA]</scope>
    <source>
        <strain evidence="4">LUCI</strain>
    </source>
</reference>
<feature type="domain" description="NADPH-dependent FMN reductase-like" evidence="3">
    <location>
        <begin position="221"/>
        <end position="328"/>
    </location>
</feature>
<evidence type="ECO:0000313" key="5">
    <source>
        <dbReference type="Proteomes" id="UP000277811"/>
    </source>
</evidence>
<feature type="domain" description="NADPH-dependent FMN reductase-like" evidence="3">
    <location>
        <begin position="1"/>
        <end position="133"/>
    </location>
</feature>
<organism evidence="4 5">
    <name type="scientific">Lucifera butyrica</name>
    <dbReference type="NCBI Taxonomy" id="1351585"/>
    <lineage>
        <taxon>Bacteria</taxon>
        <taxon>Bacillati</taxon>
        <taxon>Bacillota</taxon>
        <taxon>Negativicutes</taxon>
        <taxon>Veillonellales</taxon>
        <taxon>Veillonellaceae</taxon>
        <taxon>Lucifera</taxon>
    </lineage>
</organism>